<feature type="compositionally biased region" description="Gly residues" evidence="4">
    <location>
        <begin position="821"/>
        <end position="834"/>
    </location>
</feature>
<keyword evidence="3" id="KW-0067">ATP-binding</keyword>
<proteinExistence type="predicted"/>
<dbReference type="OrthoDB" id="448448at2759"/>
<reference evidence="6 7" key="1">
    <citation type="journal article" date="2017" name="Mol. Biol. Evol.">
        <title>The 4-celled Tetrabaena socialis nuclear genome reveals the essential components for genetic control of cell number at the origin of multicellularity in the volvocine lineage.</title>
        <authorList>
            <person name="Featherston J."/>
            <person name="Arakaki Y."/>
            <person name="Hanschen E.R."/>
            <person name="Ferris P.J."/>
            <person name="Michod R.E."/>
            <person name="Olson B.J.S.C."/>
            <person name="Nozaki H."/>
            <person name="Durand P.M."/>
        </authorList>
    </citation>
    <scope>NUCLEOTIDE SEQUENCE [LARGE SCALE GENOMIC DNA]</scope>
    <source>
        <strain evidence="6 7">NIES-571</strain>
    </source>
</reference>
<dbReference type="GO" id="GO:0005524">
    <property type="term" value="F:ATP binding"/>
    <property type="evidence" value="ECO:0007669"/>
    <property type="project" value="UniProtKB-KW"/>
</dbReference>
<keyword evidence="1" id="KW-0547">Nucleotide-binding</keyword>
<feature type="compositionally biased region" description="Gly residues" evidence="4">
    <location>
        <begin position="486"/>
        <end position="497"/>
    </location>
</feature>
<dbReference type="PANTHER" id="PTHR45626">
    <property type="entry name" value="TRANSCRIPTION TERMINATION FACTOR 2-RELATED"/>
    <property type="match status" value="1"/>
</dbReference>
<comment type="caution">
    <text evidence="6">The sequence shown here is derived from an EMBL/GenBank/DDBJ whole genome shotgun (WGS) entry which is preliminary data.</text>
</comment>
<feature type="region of interest" description="Disordered" evidence="4">
    <location>
        <begin position="370"/>
        <end position="407"/>
    </location>
</feature>
<evidence type="ECO:0000256" key="4">
    <source>
        <dbReference type="SAM" id="MobiDB-lite"/>
    </source>
</evidence>
<feature type="compositionally biased region" description="Low complexity" evidence="4">
    <location>
        <begin position="292"/>
        <end position="314"/>
    </location>
</feature>
<dbReference type="SUPFAM" id="SSF52540">
    <property type="entry name" value="P-loop containing nucleoside triphosphate hydrolases"/>
    <property type="match status" value="1"/>
</dbReference>
<dbReference type="GO" id="GO:0008094">
    <property type="term" value="F:ATP-dependent activity, acting on DNA"/>
    <property type="evidence" value="ECO:0007669"/>
    <property type="project" value="TreeGrafter"/>
</dbReference>
<dbReference type="Pfam" id="PF00176">
    <property type="entry name" value="SNF2-rel_dom"/>
    <property type="match status" value="1"/>
</dbReference>
<feature type="compositionally biased region" description="Gly residues" evidence="4">
    <location>
        <begin position="676"/>
        <end position="699"/>
    </location>
</feature>
<dbReference type="InterPro" id="IPR000330">
    <property type="entry name" value="SNF2_N"/>
</dbReference>
<evidence type="ECO:0000256" key="1">
    <source>
        <dbReference type="ARBA" id="ARBA00022741"/>
    </source>
</evidence>
<feature type="compositionally biased region" description="Pro residues" evidence="4">
    <location>
        <begin position="253"/>
        <end position="267"/>
    </location>
</feature>
<evidence type="ECO:0000256" key="2">
    <source>
        <dbReference type="ARBA" id="ARBA00022801"/>
    </source>
</evidence>
<evidence type="ECO:0000259" key="5">
    <source>
        <dbReference type="Pfam" id="PF00176"/>
    </source>
</evidence>
<feature type="region of interest" description="Disordered" evidence="4">
    <location>
        <begin position="37"/>
        <end position="87"/>
    </location>
</feature>
<organism evidence="6 7">
    <name type="scientific">Tetrabaena socialis</name>
    <dbReference type="NCBI Taxonomy" id="47790"/>
    <lineage>
        <taxon>Eukaryota</taxon>
        <taxon>Viridiplantae</taxon>
        <taxon>Chlorophyta</taxon>
        <taxon>core chlorophytes</taxon>
        <taxon>Chlorophyceae</taxon>
        <taxon>CS clade</taxon>
        <taxon>Chlamydomonadales</taxon>
        <taxon>Tetrabaenaceae</taxon>
        <taxon>Tetrabaena</taxon>
    </lineage>
</organism>
<sequence length="1040" mass="101925">MRQRGTLARLGDAAVPSVRLTLFPHQRAAIRWMLSRERGRPSPPAPQQQQQHQPPPRERAGRHPAPPGHHHPSFGEGPSSPGNPGLAALAPAAAATAPLLDPTKLELAGGSGRGLAVWADVGSGELWVEAPPRLPEQQRVRGGFFCDEPGLGKTVTALSLVLKTLGQLPAPPPGAVVTWTRNRAGRRVGYYTPGAEGVGVAEAAGAAAADGGGGSPAAVAAGALGSPRTAERQPSARIRTRSAAAAGLGAAASPPPKMRSLAPPPSPAAAAPGGVVITVKVQPPQPPPSPLGPANGPAANGPAANGPAATGSAAMPPPLSLPPLSLVHGGGGGGAGGGAAVAAKVEPAASAGRCSCGGCGLLGPQRSPGGPSYGAARGGGGSGSGGGGSAGAMGGLPPGGCSQGEGGGPGAVWVAPRAVALGRMRFAGAADLEGALQPGRAPTPGAGGAGGAGEGTWAGGDRVGCASASAAAFLGCGAAAANDGDAMGGRTGGGGRKGQGRERTLAAAAAGGGGIVAGQGSEAGAGEAQQRSPGVGRKRARGDGAAAPRQRARGGRRGSGGRGQRGRRRGGRASDSGSTSDSGADTDTDTGHPESEPGSDSGVPAYGGRKSDWRASGLESGSETGSGSDGSGGDEEYDPRLGEGGRRSRRAGGGTPARRGGRAGGGASPGRRGGRAGEGGGRGRGRGGRGGGGSGGGGGGRDRDDSGGGGGAAGHTWAVCGQCSRSRMLPEGEPPCSEGNVSFLLATLRRLAEAALLPERDTALRWLAVQDPQRLAATSPGATVPVNIRATSPGYDAVFSALGLVNAGSTPGQRAVNGWAQRGGRGRGGSGDGGAAAQSPGRGGRRGGGGGGAASPRAGAHTWRAAHCMRSLVPDLQVGGEALTRALAEHAQPEAAQQAGPGHPPAGARHLYLSAATLVVLPATIIDHWLLQIRTHVAPGTLRACVLDRDPPPTLSELAWEYDIVITTFNRLSAAQPPNRASAVWRDAEPSGLTAALLKRLAGSLLAEPVQHKPPQDVPARVSIHTPPLHRRVKSAAASR</sequence>
<gene>
    <name evidence="6" type="ORF">TSOC_002946</name>
</gene>
<feature type="compositionally biased region" description="Gly residues" evidence="4">
    <location>
        <begin position="445"/>
        <end position="454"/>
    </location>
</feature>
<feature type="compositionally biased region" description="Gly residues" evidence="4">
    <location>
        <begin position="376"/>
        <end position="407"/>
    </location>
</feature>
<dbReference type="GO" id="GO:0006289">
    <property type="term" value="P:nucleotide-excision repair"/>
    <property type="evidence" value="ECO:0007669"/>
    <property type="project" value="TreeGrafter"/>
</dbReference>
<keyword evidence="7" id="KW-1185">Reference proteome</keyword>
<dbReference type="InterPro" id="IPR027417">
    <property type="entry name" value="P-loop_NTPase"/>
</dbReference>
<feature type="compositionally biased region" description="Low complexity" evidence="4">
    <location>
        <begin position="235"/>
        <end position="252"/>
    </location>
</feature>
<dbReference type="GO" id="GO:0016787">
    <property type="term" value="F:hydrolase activity"/>
    <property type="evidence" value="ECO:0007669"/>
    <property type="project" value="UniProtKB-KW"/>
</dbReference>
<feature type="compositionally biased region" description="Gly residues" evidence="4">
    <location>
        <begin position="510"/>
        <end position="523"/>
    </location>
</feature>
<dbReference type="Proteomes" id="UP000236333">
    <property type="component" value="Unassembled WGS sequence"/>
</dbReference>
<feature type="compositionally biased region" description="Low complexity" evidence="4">
    <location>
        <begin position="573"/>
        <end position="585"/>
    </location>
</feature>
<dbReference type="InterPro" id="IPR050628">
    <property type="entry name" value="SNF2_RAD54_helicase_TF"/>
</dbReference>
<feature type="region of interest" description="Disordered" evidence="4">
    <location>
        <begin position="435"/>
        <end position="454"/>
    </location>
</feature>
<evidence type="ECO:0000313" key="7">
    <source>
        <dbReference type="Proteomes" id="UP000236333"/>
    </source>
</evidence>
<feature type="region of interest" description="Disordered" evidence="4">
    <location>
        <begin position="482"/>
        <end position="714"/>
    </location>
</feature>
<dbReference type="EMBL" id="PGGS01000059">
    <property type="protein sequence ID" value="PNH10338.1"/>
    <property type="molecule type" value="Genomic_DNA"/>
</dbReference>
<feature type="region of interest" description="Disordered" evidence="4">
    <location>
        <begin position="815"/>
        <end position="858"/>
    </location>
</feature>
<keyword evidence="2" id="KW-0378">Hydrolase</keyword>
<evidence type="ECO:0000256" key="3">
    <source>
        <dbReference type="ARBA" id="ARBA00022840"/>
    </source>
</evidence>
<dbReference type="PANTHER" id="PTHR45626:SF12">
    <property type="entry name" value="DNA REPAIR PROTEIN RAD16"/>
    <property type="match status" value="1"/>
</dbReference>
<feature type="compositionally biased region" description="Low complexity" evidence="4">
    <location>
        <begin position="616"/>
        <end position="626"/>
    </location>
</feature>
<feature type="domain" description="SNF2 N-terminal" evidence="5">
    <location>
        <begin position="25"/>
        <end position="974"/>
    </location>
</feature>
<evidence type="ECO:0000313" key="6">
    <source>
        <dbReference type="EMBL" id="PNH10338.1"/>
    </source>
</evidence>
<accession>A0A2J8ACU3</accession>
<dbReference type="GO" id="GO:0005634">
    <property type="term" value="C:nucleus"/>
    <property type="evidence" value="ECO:0007669"/>
    <property type="project" value="TreeGrafter"/>
</dbReference>
<dbReference type="AlphaFoldDB" id="A0A2J8ACU3"/>
<feature type="region of interest" description="Disordered" evidence="4">
    <location>
        <begin position="223"/>
        <end position="316"/>
    </location>
</feature>
<protein>
    <submittedName>
        <fullName evidence="6">F-box protein</fullName>
    </submittedName>
</protein>
<name>A0A2J8ACU3_9CHLO</name>